<comment type="caution">
    <text evidence="1">The sequence shown here is derived from an EMBL/GenBank/DDBJ whole genome shotgun (WGS) entry which is preliminary data.</text>
</comment>
<dbReference type="Proteomes" id="UP000245657">
    <property type="component" value="Unassembled WGS sequence"/>
</dbReference>
<dbReference type="OrthoDB" id="116691at2157"/>
<sequence length="120" mass="13863">MPWKIPWQQKKPAGSDQTGSFYSHLRSMIGEIRRQGEPPVRDSESFSRYICDLCHRAAPVPSLRQCVICGRWACPECWKDEFYVCSSCNGIIRLHQIQCPDACPNQESEIIPKEEIEYSQ</sequence>
<name>A0A2V2N140_9EURY</name>
<accession>A0A2V2N140</accession>
<gene>
    <name evidence="1" type="ORF">DK846_10950</name>
</gene>
<reference evidence="1 2" key="1">
    <citation type="submission" date="2018-05" db="EMBL/GenBank/DDBJ databases">
        <title>Draft genome of Methanospirillum lacunae Ki8-1.</title>
        <authorList>
            <person name="Dueholm M.S."/>
            <person name="Nielsen P.H."/>
            <person name="Bakmann L.F."/>
            <person name="Otzen D.E."/>
        </authorList>
    </citation>
    <scope>NUCLEOTIDE SEQUENCE [LARGE SCALE GENOMIC DNA]</scope>
    <source>
        <strain evidence="1 2">Ki8-1</strain>
    </source>
</reference>
<evidence type="ECO:0000313" key="2">
    <source>
        <dbReference type="Proteomes" id="UP000245657"/>
    </source>
</evidence>
<evidence type="ECO:0000313" key="1">
    <source>
        <dbReference type="EMBL" id="PWR71376.1"/>
    </source>
</evidence>
<organism evidence="1 2">
    <name type="scientific">Methanospirillum lacunae</name>
    <dbReference type="NCBI Taxonomy" id="668570"/>
    <lineage>
        <taxon>Archaea</taxon>
        <taxon>Methanobacteriati</taxon>
        <taxon>Methanobacteriota</taxon>
        <taxon>Stenosarchaea group</taxon>
        <taxon>Methanomicrobia</taxon>
        <taxon>Methanomicrobiales</taxon>
        <taxon>Methanospirillaceae</taxon>
        <taxon>Methanospirillum</taxon>
    </lineage>
</organism>
<dbReference type="GeneID" id="97546999"/>
<dbReference type="EMBL" id="QGMY01000008">
    <property type="protein sequence ID" value="PWR71376.1"/>
    <property type="molecule type" value="Genomic_DNA"/>
</dbReference>
<keyword evidence="2" id="KW-1185">Reference proteome</keyword>
<dbReference type="InterPro" id="IPR025872">
    <property type="entry name" value="RING_finger_2_prok"/>
</dbReference>
<dbReference type="Pfam" id="PF14445">
    <property type="entry name" value="Prok-RING_2"/>
    <property type="match status" value="1"/>
</dbReference>
<proteinExistence type="predicted"/>
<dbReference type="RefSeq" id="WP_109968994.1">
    <property type="nucleotide sequence ID" value="NZ_CP176093.1"/>
</dbReference>
<dbReference type="AlphaFoldDB" id="A0A2V2N140"/>
<protein>
    <submittedName>
        <fullName evidence="1">Uncharacterized protein</fullName>
    </submittedName>
</protein>